<dbReference type="EMBL" id="ML987191">
    <property type="protein sequence ID" value="KAF2253657.1"/>
    <property type="molecule type" value="Genomic_DNA"/>
</dbReference>
<gene>
    <name evidence="3" type="ORF">BU26DRAFT_515976</name>
</gene>
<dbReference type="InterPro" id="IPR011989">
    <property type="entry name" value="ARM-like"/>
</dbReference>
<dbReference type="Gene3D" id="1.25.10.10">
    <property type="entry name" value="Leucine-rich Repeat Variant"/>
    <property type="match status" value="1"/>
</dbReference>
<protein>
    <recommendedName>
        <fullName evidence="2">Wings apart-like protein C-terminal domain-containing protein</fullName>
    </recommendedName>
</protein>
<feature type="compositionally biased region" description="Basic residues" evidence="1">
    <location>
        <begin position="196"/>
        <end position="206"/>
    </location>
</feature>
<accession>A0A6A6IU61</accession>
<dbReference type="Pfam" id="PF07814">
    <property type="entry name" value="WAPL"/>
    <property type="match status" value="1"/>
</dbReference>
<feature type="compositionally biased region" description="Polar residues" evidence="1">
    <location>
        <begin position="134"/>
        <end position="150"/>
    </location>
</feature>
<proteinExistence type="predicted"/>
<dbReference type="AlphaFoldDB" id="A0A6A6IU61"/>
<dbReference type="GeneID" id="54581548"/>
<reference evidence="3" key="1">
    <citation type="journal article" date="2020" name="Stud. Mycol.">
        <title>101 Dothideomycetes genomes: a test case for predicting lifestyles and emergence of pathogens.</title>
        <authorList>
            <person name="Haridas S."/>
            <person name="Albert R."/>
            <person name="Binder M."/>
            <person name="Bloem J."/>
            <person name="Labutti K."/>
            <person name="Salamov A."/>
            <person name="Andreopoulos B."/>
            <person name="Baker S."/>
            <person name="Barry K."/>
            <person name="Bills G."/>
            <person name="Bluhm B."/>
            <person name="Cannon C."/>
            <person name="Castanera R."/>
            <person name="Culley D."/>
            <person name="Daum C."/>
            <person name="Ezra D."/>
            <person name="Gonzalez J."/>
            <person name="Henrissat B."/>
            <person name="Kuo A."/>
            <person name="Liang C."/>
            <person name="Lipzen A."/>
            <person name="Lutzoni F."/>
            <person name="Magnuson J."/>
            <person name="Mondo S."/>
            <person name="Nolan M."/>
            <person name="Ohm R."/>
            <person name="Pangilinan J."/>
            <person name="Park H.-J."/>
            <person name="Ramirez L."/>
            <person name="Alfaro M."/>
            <person name="Sun H."/>
            <person name="Tritt A."/>
            <person name="Yoshinaga Y."/>
            <person name="Zwiers L.-H."/>
            <person name="Turgeon B."/>
            <person name="Goodwin S."/>
            <person name="Spatafora J."/>
            <person name="Crous P."/>
            <person name="Grigoriev I."/>
        </authorList>
    </citation>
    <scope>NUCLEOTIDE SEQUENCE</scope>
    <source>
        <strain evidence="3">CBS 122368</strain>
    </source>
</reference>
<organism evidence="3 4">
    <name type="scientific">Trematosphaeria pertusa</name>
    <dbReference type="NCBI Taxonomy" id="390896"/>
    <lineage>
        <taxon>Eukaryota</taxon>
        <taxon>Fungi</taxon>
        <taxon>Dikarya</taxon>
        <taxon>Ascomycota</taxon>
        <taxon>Pezizomycotina</taxon>
        <taxon>Dothideomycetes</taxon>
        <taxon>Pleosporomycetidae</taxon>
        <taxon>Pleosporales</taxon>
        <taxon>Massarineae</taxon>
        <taxon>Trematosphaeriaceae</taxon>
        <taxon>Trematosphaeria</taxon>
    </lineage>
</organism>
<dbReference type="RefSeq" id="XP_033688661.1">
    <property type="nucleotide sequence ID" value="XM_033828218.1"/>
</dbReference>
<evidence type="ECO:0000259" key="2">
    <source>
        <dbReference type="Pfam" id="PF07814"/>
    </source>
</evidence>
<keyword evidence="4" id="KW-1185">Reference proteome</keyword>
<dbReference type="InterPro" id="IPR022771">
    <property type="entry name" value="WAPL_C"/>
</dbReference>
<feature type="region of interest" description="Disordered" evidence="1">
    <location>
        <begin position="21"/>
        <end position="437"/>
    </location>
</feature>
<evidence type="ECO:0000313" key="3">
    <source>
        <dbReference type="EMBL" id="KAF2253657.1"/>
    </source>
</evidence>
<feature type="compositionally biased region" description="Acidic residues" evidence="1">
    <location>
        <begin position="558"/>
        <end position="569"/>
    </location>
</feature>
<dbReference type="OrthoDB" id="78088at2759"/>
<name>A0A6A6IU61_9PLEO</name>
<feature type="domain" description="Wings apart-like protein C-terminal" evidence="2">
    <location>
        <begin position="635"/>
        <end position="974"/>
    </location>
</feature>
<sequence>MATSMSSAFTMADRRKKVVTYGRSARLAAPAKWSEDATSPERPRKQADSSNNGPLRRPGGILGTGSTLGNTRANPPKLSAAHDIFDVPSDEEHTLVPSAPRAKKAPPKAKPIDPFDVPSSEDETPRPSRRPAKSVQSSRKAEPAQSSVGTYKSKLTEHEQVEAPSSSDPLAPPTTRRRAKTPQAAQKPEGGAQPRPAKRTGVKPRATRATTPAAPAAPVIPSQKKAKESSVVLVKQPVMAKTTTKKAPEWDIFDVPPSDDEAPLWRPNKPRPAPLSRAKAAFTSRTVAQPSPEPSNDSDDSNTSKKRKRQGSISSSATVKAAQVERECEPSVLHRNKKYQKKEDSVSPGHDTSKVSLPIQAVEEQPRGFAINKPKRTRTRTVPVQAKPPIAKGQSSPATLSGMLAVRSLPKPSPVPEVSEVQAAEDETMYDIPDPETPVVKLRKAPISGSVTPRQNALFSNLLGDSAESATPMPSISRLRLTDQRPSSVLAGLTRSSSDIPQSALTRKTRLIDMLKQSAPSSDDDSESDEETEEDIPEIPAVSVPAKTAANGVGATDDASDEMDVDSEAQVDSQASQTTVQLHSGARITYAKQRSYLEESNLEDGLLLAMGLDDDFGPNKDQNLVSEDEDDPASQVRGIHELRRQGQHYKFQVEAENSIDDISGKSGLNASQRRSAMMDFATRMADRTFIDQLLESALTYRLLESISYAREIIFDFAAAVAVLHILETGPGYTVLDQMYQSGIMVTLSNLLDSHNDIYRIARDRKTNMAKSAQGTVAEFRDLILKSSVWPAEKLEKVSPQLVAMKTLELLILGIRKAGNDEALIDEDTIAKLVSITRNACQRLKVGKATSQDLMTLDIAFSILEAVSLSKDGQTTWSNEVLRRLAEIMPVFFETSGASPIRLVVRLCMNITNNKPKACQSFAGPTFVLPLVRSISHRFKLLAGELDEQQRTEVMEGLILSLGAMINLAEFSDQARMSVVQEGDGLVDELAQIFLDGSERADRADSMEESQSSVTIGYLSILLGNLCLNDTVRAKVQSRLPRNKIDILVQKVKEFVLYNQKVDRLAGQFEGEEGRETLRNFTMRLMLVVERLEKVGA</sequence>
<feature type="compositionally biased region" description="Polar residues" evidence="1">
    <location>
        <begin position="64"/>
        <end position="73"/>
    </location>
</feature>
<evidence type="ECO:0000313" key="4">
    <source>
        <dbReference type="Proteomes" id="UP000800094"/>
    </source>
</evidence>
<evidence type="ECO:0000256" key="1">
    <source>
        <dbReference type="SAM" id="MobiDB-lite"/>
    </source>
</evidence>
<feature type="compositionally biased region" description="Basic and acidic residues" evidence="1">
    <location>
        <begin position="33"/>
        <end position="47"/>
    </location>
</feature>
<dbReference type="Proteomes" id="UP000800094">
    <property type="component" value="Unassembled WGS sequence"/>
</dbReference>
<feature type="compositionally biased region" description="Acidic residues" evidence="1">
    <location>
        <begin position="522"/>
        <end position="537"/>
    </location>
</feature>
<feature type="compositionally biased region" description="Low complexity" evidence="1">
    <location>
        <begin position="207"/>
        <end position="217"/>
    </location>
</feature>
<feature type="region of interest" description="Disordered" evidence="1">
    <location>
        <begin position="517"/>
        <end position="578"/>
    </location>
</feature>